<feature type="compositionally biased region" description="Low complexity" evidence="4">
    <location>
        <begin position="1049"/>
        <end position="1059"/>
    </location>
</feature>
<organism evidence="6 7">
    <name type="scientific">Nitzschia inconspicua</name>
    <dbReference type="NCBI Taxonomy" id="303405"/>
    <lineage>
        <taxon>Eukaryota</taxon>
        <taxon>Sar</taxon>
        <taxon>Stramenopiles</taxon>
        <taxon>Ochrophyta</taxon>
        <taxon>Bacillariophyta</taxon>
        <taxon>Bacillariophyceae</taxon>
        <taxon>Bacillariophycidae</taxon>
        <taxon>Bacillariales</taxon>
        <taxon>Bacillariaceae</taxon>
        <taxon>Nitzschia</taxon>
    </lineage>
</organism>
<feature type="compositionally biased region" description="Polar residues" evidence="4">
    <location>
        <begin position="999"/>
        <end position="1025"/>
    </location>
</feature>
<dbReference type="SMART" id="SM00543">
    <property type="entry name" value="MIF4G"/>
    <property type="match status" value="1"/>
</dbReference>
<dbReference type="InterPro" id="IPR003891">
    <property type="entry name" value="Initiation_fac_eIF4g_MI"/>
</dbReference>
<feature type="compositionally biased region" description="Low complexity" evidence="4">
    <location>
        <begin position="325"/>
        <end position="347"/>
    </location>
</feature>
<dbReference type="Pfam" id="PF02854">
    <property type="entry name" value="MIF4G"/>
    <property type="match status" value="2"/>
</dbReference>
<dbReference type="OrthoDB" id="514777at2759"/>
<feature type="compositionally biased region" description="Polar residues" evidence="4">
    <location>
        <begin position="58"/>
        <end position="73"/>
    </location>
</feature>
<feature type="region of interest" description="Disordered" evidence="4">
    <location>
        <begin position="415"/>
        <end position="552"/>
    </location>
</feature>
<gene>
    <name evidence="6" type="ORF">IV203_033323</name>
</gene>
<feature type="domain" description="MI" evidence="5">
    <location>
        <begin position="1087"/>
        <end position="1211"/>
    </location>
</feature>
<feature type="compositionally biased region" description="Basic and acidic residues" evidence="4">
    <location>
        <begin position="541"/>
        <end position="552"/>
    </location>
</feature>
<reference evidence="6" key="2">
    <citation type="submission" date="2021-04" db="EMBL/GenBank/DDBJ databases">
        <authorList>
            <person name="Podell S."/>
        </authorList>
    </citation>
    <scope>NUCLEOTIDE SEQUENCE</scope>
    <source>
        <strain evidence="6">Hildebrandi</strain>
    </source>
</reference>
<evidence type="ECO:0000313" key="6">
    <source>
        <dbReference type="EMBL" id="KAG7345792.1"/>
    </source>
</evidence>
<reference evidence="6" key="1">
    <citation type="journal article" date="2021" name="Sci. Rep.">
        <title>Diploid genomic architecture of Nitzschia inconspicua, an elite biomass production diatom.</title>
        <authorList>
            <person name="Oliver A."/>
            <person name="Podell S."/>
            <person name="Pinowska A."/>
            <person name="Traller J.C."/>
            <person name="Smith S.R."/>
            <person name="McClure R."/>
            <person name="Beliaev A."/>
            <person name="Bohutskyi P."/>
            <person name="Hill E.A."/>
            <person name="Rabines A."/>
            <person name="Zheng H."/>
            <person name="Allen L.Z."/>
            <person name="Kuo A."/>
            <person name="Grigoriev I.V."/>
            <person name="Allen A.E."/>
            <person name="Hazlebeck D."/>
            <person name="Allen E.E."/>
        </authorList>
    </citation>
    <scope>NUCLEOTIDE SEQUENCE</scope>
    <source>
        <strain evidence="6">Hildebrandi</strain>
    </source>
</reference>
<dbReference type="GO" id="GO:0003729">
    <property type="term" value="F:mRNA binding"/>
    <property type="evidence" value="ECO:0007669"/>
    <property type="project" value="TreeGrafter"/>
</dbReference>
<feature type="compositionally biased region" description="Low complexity" evidence="4">
    <location>
        <begin position="301"/>
        <end position="310"/>
    </location>
</feature>
<keyword evidence="2" id="KW-0396">Initiation factor</keyword>
<evidence type="ECO:0000259" key="5">
    <source>
        <dbReference type="PROSITE" id="PS51366"/>
    </source>
</evidence>
<feature type="compositionally biased region" description="Low complexity" evidence="4">
    <location>
        <begin position="1"/>
        <end position="19"/>
    </location>
</feature>
<feature type="compositionally biased region" description="Low complexity" evidence="4">
    <location>
        <begin position="74"/>
        <end position="101"/>
    </location>
</feature>
<dbReference type="GO" id="GO:0016281">
    <property type="term" value="C:eukaryotic translation initiation factor 4F complex"/>
    <property type="evidence" value="ECO:0007669"/>
    <property type="project" value="TreeGrafter"/>
</dbReference>
<proteinExistence type="inferred from homology"/>
<feature type="compositionally biased region" description="Gly residues" evidence="4">
    <location>
        <begin position="507"/>
        <end position="523"/>
    </location>
</feature>
<evidence type="ECO:0000256" key="2">
    <source>
        <dbReference type="ARBA" id="ARBA00022540"/>
    </source>
</evidence>
<feature type="compositionally biased region" description="Gly residues" evidence="4">
    <location>
        <begin position="452"/>
        <end position="465"/>
    </location>
</feature>
<comment type="similarity">
    <text evidence="1">Belongs to the eukaryotic initiation factor 4G family.</text>
</comment>
<feature type="compositionally biased region" description="Low complexity" evidence="4">
    <location>
        <begin position="473"/>
        <end position="488"/>
    </location>
</feature>
<dbReference type="PANTHER" id="PTHR23253:SF9">
    <property type="entry name" value="EUKARYOTIC TRANSLATION INITIATION FACTOR 4 GAMMA 2"/>
    <property type="match status" value="1"/>
</dbReference>
<feature type="compositionally biased region" description="Acidic residues" evidence="4">
    <location>
        <begin position="635"/>
        <end position="645"/>
    </location>
</feature>
<evidence type="ECO:0000256" key="3">
    <source>
        <dbReference type="ARBA" id="ARBA00022917"/>
    </source>
</evidence>
<evidence type="ECO:0000256" key="1">
    <source>
        <dbReference type="ARBA" id="ARBA00005775"/>
    </source>
</evidence>
<dbReference type="EMBL" id="JAGRRH010000022">
    <property type="protein sequence ID" value="KAG7345792.1"/>
    <property type="molecule type" value="Genomic_DNA"/>
</dbReference>
<dbReference type="PANTHER" id="PTHR23253">
    <property type="entry name" value="EUKARYOTIC TRANSLATION INITIATION FACTOR 4 GAMMA"/>
    <property type="match status" value="1"/>
</dbReference>
<evidence type="ECO:0000256" key="4">
    <source>
        <dbReference type="SAM" id="MobiDB-lite"/>
    </source>
</evidence>
<dbReference type="InterPro" id="IPR003890">
    <property type="entry name" value="MIF4G-like_typ-3"/>
</dbReference>
<dbReference type="AlphaFoldDB" id="A0A9K3PFM7"/>
<feature type="region of interest" description="Disordered" evidence="4">
    <location>
        <begin position="1"/>
        <end position="108"/>
    </location>
</feature>
<evidence type="ECO:0000313" key="7">
    <source>
        <dbReference type="Proteomes" id="UP000693970"/>
    </source>
</evidence>
<name>A0A9K3PFM7_9STRA</name>
<sequence length="1270" mass="137728">MSDNNNNNNNYSTNRNNHNGGRGRGGPPPQPPSQVGGGNPYVMPPNAGRGNMGAWQPTAPTSLQMAANTAQGVQQQPPQQQQPTPQYAPQQQQQQQQQQPQGYPTGMNPYATYNPYAAASYGMMGNPNVPHQRGGWTPSYPTGAGGNPYAATQGMYYNPAAAGAGAAAAGGPGGVRPGAAGGTTIPGQPGVASTVQPPAPRVRKALVITDKSGKPIELPNSKPGTSATTAVAATTATTTTTSPPAAKPPSSDAGEKLKQAALAAIQAKDEKKKREQEEKDEAAAKKQLEQQQKEEEEEKTAAAAAAAEAAAKAKQEKEDADAKKAAAAAAAAAAKPAPKSSLASLLSKQEEKEEDDLSMAMAATSISAETTAATTAPTTVSEESAPEPTPVLTPTNGGPRRFVFSKNELLRLKELPVCTQRPADLPEFVITREPSKRPGGDDSRRDRRGSQPRGGGGGGGGGGDWQRGAAPPNRNRSQQQSTQRGTNNEDAPWSRGQAPPPRAPVSGGRGGGGRGGGRGGRGGQQQQQGPFFDGPVAPLVKSKDGWRPRKDKSEFVVAEKKVKGILNKMTKEKFDRLSAQMAEIPITSHGILKMLIENVYEKAIDEPTFGDMYGDLCVKLSQNVQSTSFVKIIESDEEPPTDDGEPAPPSTSGEAASSYSVYRWSNDVNTSDSEILGPYSSPEECLETALSSEEQPPPIQRGDLELELVKLQIKNGVFIKIMKKKTKKDDGEAEDGQVEEAEEYYTVFFPVADHEECGQQLSKIFLTDRECMSDANKSNSFKRLLLNKCEDEFNKQDIYVDWKKEKAEYEQKKGTMSPSEQAETEEELDFRRIKIKKQMLGNIKFIGQLYKKNLLKEKIMRFCIGSLLKLETKEPSAKLPKYFDTGDMDMDEEDHEAICSMFTTIGKTIDRPPAADYMKVCFDKIKRMSTDKSLPSRSRFMYKDLLELRENNWTPRREEAKAKTLEEIRQDFERDEARQAQQSAQLNQSYRGGGGSSGDYRNQSRQQQSYNTSGRPRQPGRSSVQTDDDGFTTVGGATGGPVKPRGGFSLSQAASSSPSKILQKPKQGFTALADDGKARPAPLDNDKFERRVKVILSEYMQDPTNTKELFLAVDELTGTDNYGTMLVAKCADNIIDCKDSERKATYEMLGILVEQKKLTPNDVKAGLVDMIEFIDAYESDAPRAFEYLGDFLATMIRTGAINVSWVGEQAEKSKASKDSNPEKIIRALISSIKNDKRGGPEAVKAAFGPHQKAMESLLGSSTWIEIKKQV</sequence>
<accession>A0A9K3PFM7</accession>
<feature type="region of interest" description="Disordered" evidence="4">
    <location>
        <begin position="633"/>
        <end position="658"/>
    </location>
</feature>
<feature type="compositionally biased region" description="Low complexity" evidence="4">
    <location>
        <begin position="225"/>
        <end position="251"/>
    </location>
</feature>
<protein>
    <submittedName>
        <fullName evidence="6">MIF4G domain containing protein</fullName>
    </submittedName>
</protein>
<feature type="region of interest" description="Disordered" evidence="4">
    <location>
        <begin position="974"/>
        <end position="1064"/>
    </location>
</feature>
<feature type="compositionally biased region" description="Low complexity" evidence="4">
    <location>
        <begin position="358"/>
        <end position="383"/>
    </location>
</feature>
<dbReference type="GO" id="GO:0003743">
    <property type="term" value="F:translation initiation factor activity"/>
    <property type="evidence" value="ECO:0007669"/>
    <property type="project" value="UniProtKB-KW"/>
</dbReference>
<feature type="compositionally biased region" description="Basic and acidic residues" evidence="4">
    <location>
        <begin position="311"/>
        <end position="324"/>
    </location>
</feature>
<feature type="compositionally biased region" description="Basic and acidic residues" evidence="4">
    <location>
        <begin position="267"/>
        <end position="293"/>
    </location>
</feature>
<feature type="region of interest" description="Disordered" evidence="4">
    <location>
        <begin position="207"/>
        <end position="400"/>
    </location>
</feature>
<comment type="caution">
    <text evidence="6">The sequence shown here is derived from an EMBL/GenBank/DDBJ whole genome shotgun (WGS) entry which is preliminary data.</text>
</comment>
<keyword evidence="7" id="KW-1185">Reference proteome</keyword>
<feature type="compositionally biased region" description="Polar residues" evidence="4">
    <location>
        <begin position="979"/>
        <end position="990"/>
    </location>
</feature>
<dbReference type="PROSITE" id="PS51366">
    <property type="entry name" value="MI"/>
    <property type="match status" value="1"/>
</dbReference>
<dbReference type="Pfam" id="PF02847">
    <property type="entry name" value="MA3"/>
    <property type="match status" value="1"/>
</dbReference>
<feature type="compositionally biased region" description="Basic and acidic residues" evidence="4">
    <location>
        <begin position="433"/>
        <end position="449"/>
    </location>
</feature>
<dbReference type="Proteomes" id="UP000693970">
    <property type="component" value="Unassembled WGS sequence"/>
</dbReference>
<keyword evidence="3" id="KW-0648">Protein biosynthesis</keyword>